<name>A0A1D3TTI7_9FIRM</name>
<keyword evidence="9 13" id="KW-0406">Ion transport</keyword>
<dbReference type="GO" id="GO:0005524">
    <property type="term" value="F:ATP binding"/>
    <property type="evidence" value="ECO:0007669"/>
    <property type="project" value="UniProtKB-UniRule"/>
</dbReference>
<evidence type="ECO:0000256" key="1">
    <source>
        <dbReference type="ARBA" id="ARBA00008936"/>
    </source>
</evidence>
<dbReference type="SUPFAM" id="SSF52540">
    <property type="entry name" value="P-loop containing nucleoside triphosphate hydrolases"/>
    <property type="match status" value="1"/>
</dbReference>
<dbReference type="InterPro" id="IPR020003">
    <property type="entry name" value="ATPase_a/bsu_AS"/>
</dbReference>
<comment type="catalytic activity">
    <reaction evidence="13">
        <text>ATP + H2O + 4 H(+)(in) = ADP + phosphate + 5 H(+)(out)</text>
        <dbReference type="Rhea" id="RHEA:57720"/>
        <dbReference type="ChEBI" id="CHEBI:15377"/>
        <dbReference type="ChEBI" id="CHEBI:15378"/>
        <dbReference type="ChEBI" id="CHEBI:30616"/>
        <dbReference type="ChEBI" id="CHEBI:43474"/>
        <dbReference type="ChEBI" id="CHEBI:456216"/>
        <dbReference type="EC" id="7.1.2.2"/>
    </reaction>
</comment>
<dbReference type="InterPro" id="IPR000194">
    <property type="entry name" value="ATPase_F1/V1/A1_a/bsu_nucl-bd"/>
</dbReference>
<dbReference type="AlphaFoldDB" id="A0A1D3TTI7"/>
<evidence type="ECO:0000256" key="5">
    <source>
        <dbReference type="ARBA" id="ARBA00022741"/>
    </source>
</evidence>
<evidence type="ECO:0000256" key="7">
    <source>
        <dbReference type="ARBA" id="ARBA00022840"/>
    </source>
</evidence>
<keyword evidence="7 13" id="KW-0067">ATP-binding</keyword>
<dbReference type="Gene3D" id="2.40.30.20">
    <property type="match status" value="1"/>
</dbReference>
<dbReference type="HAMAP" id="MF_00309">
    <property type="entry name" value="ATP_synth_A_arch"/>
    <property type="match status" value="1"/>
</dbReference>
<dbReference type="SMART" id="SM00382">
    <property type="entry name" value="AAA"/>
    <property type="match status" value="1"/>
</dbReference>
<keyword evidence="16" id="KW-1185">Reference proteome</keyword>
<protein>
    <recommendedName>
        <fullName evidence="3 13">V-type ATP synthase alpha chain</fullName>
        <ecNumber evidence="2 13">7.1.2.2</ecNumber>
    </recommendedName>
    <alternativeName>
        <fullName evidence="11 13">V-ATPase subunit A</fullName>
    </alternativeName>
</protein>
<dbReference type="Pfam" id="PF00006">
    <property type="entry name" value="ATP-synt_ab"/>
    <property type="match status" value="1"/>
</dbReference>
<evidence type="ECO:0000313" key="16">
    <source>
        <dbReference type="Proteomes" id="UP000199315"/>
    </source>
</evidence>
<dbReference type="Gene3D" id="1.10.1140.10">
    <property type="entry name" value="Bovine Mitochondrial F1-atpase, Atp Synthase Beta Chain, Chain D, domain 3"/>
    <property type="match status" value="1"/>
</dbReference>
<dbReference type="Pfam" id="PF16886">
    <property type="entry name" value="ATP-synt_ab_Xtn"/>
    <property type="match status" value="1"/>
</dbReference>
<keyword evidence="6 13" id="KW-0375">Hydrogen ion transport</keyword>
<accession>A0A1D3TTI7</accession>
<keyword evidence="5 13" id="KW-0547">Nucleotide-binding</keyword>
<dbReference type="CDD" id="cd18111">
    <property type="entry name" value="ATP-synt_V_A-type_alpha_C"/>
    <property type="match status" value="1"/>
</dbReference>
<evidence type="ECO:0000256" key="11">
    <source>
        <dbReference type="ARBA" id="ARBA00031719"/>
    </source>
</evidence>
<dbReference type="Gene3D" id="3.40.50.300">
    <property type="entry name" value="P-loop containing nucleotide triphosphate hydrolases"/>
    <property type="match status" value="1"/>
</dbReference>
<dbReference type="InterPro" id="IPR031686">
    <property type="entry name" value="ATP-synth_a_Xtn"/>
</dbReference>
<dbReference type="InterPro" id="IPR055190">
    <property type="entry name" value="ATP-synt_VA_C"/>
</dbReference>
<dbReference type="STRING" id="1619234.SAMN05421730_1009104"/>
<evidence type="ECO:0000256" key="13">
    <source>
        <dbReference type="HAMAP-Rule" id="MF_00309"/>
    </source>
</evidence>
<evidence type="ECO:0000256" key="2">
    <source>
        <dbReference type="ARBA" id="ARBA00012473"/>
    </source>
</evidence>
<evidence type="ECO:0000256" key="4">
    <source>
        <dbReference type="ARBA" id="ARBA00022448"/>
    </source>
</evidence>
<dbReference type="GO" id="GO:0046933">
    <property type="term" value="F:proton-transporting ATP synthase activity, rotational mechanism"/>
    <property type="evidence" value="ECO:0007669"/>
    <property type="project" value="UniProtKB-UniRule"/>
</dbReference>
<dbReference type="Pfam" id="PF02874">
    <property type="entry name" value="ATP-synt_ab_N"/>
    <property type="match status" value="1"/>
</dbReference>
<dbReference type="SUPFAM" id="SSF50615">
    <property type="entry name" value="N-terminal domain of alpha and beta subunits of F1 ATP synthase"/>
    <property type="match status" value="1"/>
</dbReference>
<dbReference type="PANTHER" id="PTHR43607:SF1">
    <property type="entry name" value="H(+)-TRANSPORTING TWO-SECTOR ATPASE"/>
    <property type="match status" value="1"/>
</dbReference>
<organism evidence="15 16">
    <name type="scientific">Anaerobium acetethylicum</name>
    <dbReference type="NCBI Taxonomy" id="1619234"/>
    <lineage>
        <taxon>Bacteria</taxon>
        <taxon>Bacillati</taxon>
        <taxon>Bacillota</taxon>
        <taxon>Clostridia</taxon>
        <taxon>Lachnospirales</taxon>
        <taxon>Lachnospiraceae</taxon>
        <taxon>Anaerobium</taxon>
    </lineage>
</organism>
<keyword evidence="4 13" id="KW-0813">Transport</keyword>
<dbReference type="Pfam" id="PF22919">
    <property type="entry name" value="ATP-synt_VA_C"/>
    <property type="match status" value="1"/>
</dbReference>
<dbReference type="FunFam" id="2.40.50.100:FF:000008">
    <property type="entry name" value="V-type proton ATPase catalytic subunit A"/>
    <property type="match status" value="1"/>
</dbReference>
<dbReference type="Proteomes" id="UP000199315">
    <property type="component" value="Unassembled WGS sequence"/>
</dbReference>
<evidence type="ECO:0000256" key="6">
    <source>
        <dbReference type="ARBA" id="ARBA00022781"/>
    </source>
</evidence>
<dbReference type="CDD" id="cd01134">
    <property type="entry name" value="V_A-ATPase_A"/>
    <property type="match status" value="1"/>
</dbReference>
<dbReference type="RefSeq" id="WP_091233245.1">
    <property type="nucleotide sequence ID" value="NZ_FMKA01000009.1"/>
</dbReference>
<dbReference type="InterPro" id="IPR003593">
    <property type="entry name" value="AAA+_ATPase"/>
</dbReference>
<dbReference type="PROSITE" id="PS00152">
    <property type="entry name" value="ATPASE_ALPHA_BETA"/>
    <property type="match status" value="1"/>
</dbReference>
<evidence type="ECO:0000256" key="8">
    <source>
        <dbReference type="ARBA" id="ARBA00022967"/>
    </source>
</evidence>
<proteinExistence type="inferred from homology"/>
<evidence type="ECO:0000256" key="12">
    <source>
        <dbReference type="ARBA" id="ARBA00054855"/>
    </source>
</evidence>
<comment type="function">
    <text evidence="12 13">Produces ATP from ADP in the presence of a proton gradient across the membrane. The V-type alpha chain is a catalytic subunit.</text>
</comment>
<comment type="similarity">
    <text evidence="1 13">Belongs to the ATPase alpha/beta chains family.</text>
</comment>
<dbReference type="EMBL" id="FMKA01000009">
    <property type="protein sequence ID" value="SCP97295.1"/>
    <property type="molecule type" value="Genomic_DNA"/>
</dbReference>
<sequence length="589" mass="64811">MSKGTIKKVAGPLVIAEGMRDANMFDVVRVSGQRLIGEIIEMHGDQASIQVYEETSGLGPGEPVESTGAPLSVELGPGLIGSIFDGIQRPLVDIMNATGSNLTRGVEFSSLKRDTVWHFVPSASVGDEVESGDILGTVMETEIVAHKILVPFGVAGTIKSINEGDYTITDTVAVIESADGSTIDVMMMQKWPVRRGRPYKQKLSPDMPLITGQRVIDTLFPIAKGGVAAVPGPFGSGKTVVQHQLAKWAEADIVVYIGCGERGNEMTDVLNEFPELKDPKTGHSLMQRTVLIANTSDMPVAAREASIYVGITIAEYFRDMGYSVALMADSTSRWAEALREMSGRLEEMPGEEGYPAYLGSRLAQFYERAGRVISLGKNGREGALSVIGAVSPPGGDISEPVSQATLRIVKVFWGLDANLAYRRHFPAINWLTSYSLYGDSMSGWFNGNVDEAWMATRARIMKMLHDESELEEIVKLVGMDALSAGDRLKLEAARSIREDFLHQDAFHEVDTYTPPRKQFKMMGLVLAFYDMGLEALQKGIRIDDLVKMGVREKIGRFKYIASENIEKEYQDIMHKLEREIEDLSRREEA</sequence>
<dbReference type="NCBIfam" id="NF003220">
    <property type="entry name" value="PRK04192.1"/>
    <property type="match status" value="1"/>
</dbReference>
<dbReference type="GO" id="GO:0042777">
    <property type="term" value="P:proton motive force-driven plasma membrane ATP synthesis"/>
    <property type="evidence" value="ECO:0007669"/>
    <property type="project" value="UniProtKB-UniRule"/>
</dbReference>
<dbReference type="InterPro" id="IPR036121">
    <property type="entry name" value="ATPase_F1/V1/A1_a/bsu_N_sf"/>
</dbReference>
<dbReference type="InterPro" id="IPR027417">
    <property type="entry name" value="P-loop_NTPase"/>
</dbReference>
<dbReference type="InterPro" id="IPR023366">
    <property type="entry name" value="ATP_synth_asu-like_sf"/>
</dbReference>
<dbReference type="InterPro" id="IPR004100">
    <property type="entry name" value="ATPase_F1/V1/A1_a/bsu_N"/>
</dbReference>
<dbReference type="GO" id="GO:0045259">
    <property type="term" value="C:proton-transporting ATP synthase complex"/>
    <property type="evidence" value="ECO:0007669"/>
    <property type="project" value="UniProtKB-ARBA"/>
</dbReference>
<feature type="binding site" evidence="13">
    <location>
        <begin position="232"/>
        <end position="239"/>
    </location>
    <ligand>
        <name>ATP</name>
        <dbReference type="ChEBI" id="CHEBI:30616"/>
    </ligand>
</feature>
<dbReference type="Gene3D" id="2.40.50.100">
    <property type="match status" value="1"/>
</dbReference>
<dbReference type="InterPro" id="IPR022878">
    <property type="entry name" value="V-ATPase_asu"/>
</dbReference>
<evidence type="ECO:0000259" key="14">
    <source>
        <dbReference type="SMART" id="SM00382"/>
    </source>
</evidence>
<dbReference type="OrthoDB" id="9803053at2"/>
<dbReference type="PANTHER" id="PTHR43607">
    <property type="entry name" value="V-TYPE PROTON ATPASE CATALYTIC SUBUNIT A"/>
    <property type="match status" value="1"/>
</dbReference>
<dbReference type="SUPFAM" id="SSF47917">
    <property type="entry name" value="C-terminal domain of alpha and beta subunits of F1 ATP synthase"/>
    <property type="match status" value="1"/>
</dbReference>
<gene>
    <name evidence="13" type="primary">atpA</name>
    <name evidence="15" type="ORF">SAMN05421730_1009104</name>
</gene>
<dbReference type="FunFam" id="2.40.30.20:FF:000002">
    <property type="entry name" value="V-type proton ATPase catalytic subunit A"/>
    <property type="match status" value="1"/>
</dbReference>
<reference evidence="15 16" key="1">
    <citation type="submission" date="2016-09" db="EMBL/GenBank/DDBJ databases">
        <authorList>
            <person name="Capua I."/>
            <person name="De Benedictis P."/>
            <person name="Joannis T."/>
            <person name="Lombin L.H."/>
            <person name="Cattoli G."/>
        </authorList>
    </citation>
    <scope>NUCLEOTIDE SEQUENCE [LARGE SCALE GENOMIC DNA]</scope>
    <source>
        <strain evidence="15 16">GluBS11</strain>
    </source>
</reference>
<evidence type="ECO:0000256" key="9">
    <source>
        <dbReference type="ARBA" id="ARBA00023065"/>
    </source>
</evidence>
<evidence type="ECO:0000256" key="3">
    <source>
        <dbReference type="ARBA" id="ARBA00018003"/>
    </source>
</evidence>
<evidence type="ECO:0000256" key="10">
    <source>
        <dbReference type="ARBA" id="ARBA00023310"/>
    </source>
</evidence>
<evidence type="ECO:0000313" key="15">
    <source>
        <dbReference type="EMBL" id="SCP97295.1"/>
    </source>
</evidence>
<keyword evidence="10 13" id="KW-0066">ATP synthesis</keyword>
<dbReference type="CDD" id="cd18119">
    <property type="entry name" value="ATP-synt_V_A-type_alpha_N"/>
    <property type="match status" value="1"/>
</dbReference>
<dbReference type="FunFam" id="3.40.50.300:FF:000675">
    <property type="entry name" value="V-type ATP synthase alpha chain"/>
    <property type="match status" value="1"/>
</dbReference>
<keyword evidence="8 13" id="KW-1278">Translocase</keyword>
<dbReference type="InterPro" id="IPR024034">
    <property type="entry name" value="ATPase_F1/V1_b/a_C"/>
</dbReference>
<dbReference type="GO" id="GO:0046961">
    <property type="term" value="F:proton-transporting ATPase activity, rotational mechanism"/>
    <property type="evidence" value="ECO:0007669"/>
    <property type="project" value="InterPro"/>
</dbReference>
<dbReference type="EC" id="7.1.2.2" evidence="2 13"/>
<feature type="domain" description="AAA+ ATPase" evidence="14">
    <location>
        <begin position="224"/>
        <end position="412"/>
    </location>
</feature>